<comment type="caution">
    <text evidence="2">The sequence shown here is derived from an EMBL/GenBank/DDBJ whole genome shotgun (WGS) entry which is preliminary data.</text>
</comment>
<evidence type="ECO:0000256" key="1">
    <source>
        <dbReference type="SAM" id="SignalP"/>
    </source>
</evidence>
<accession>A0A6A4VS99</accession>
<feature type="chain" id="PRO_5025495830" description="Zonadhesin" evidence="1">
    <location>
        <begin position="38"/>
        <end position="793"/>
    </location>
</feature>
<proteinExistence type="predicted"/>
<feature type="signal peptide" evidence="1">
    <location>
        <begin position="1"/>
        <end position="37"/>
    </location>
</feature>
<protein>
    <recommendedName>
        <fullName evidence="4">Zonadhesin</fullName>
    </recommendedName>
</protein>
<sequence>MYVLYIAYDMESGSQLTKVTRMLAALCLCLLVTAARAQLQQLDGNYLPPDPDGDGENNNRYCPPAKTITSYSDRLVVDTQTRVVSQPVAEYVTSTVISSQVVPSVIVRTSVFRSTVVVPQEVVRTSNVVRYVTRTVQVPGAVRQVVRTSEQVVRSTVIRQLTTTLETTQLRTSVQFRTQTRTIFVTSTQIVPQVSVFTERRPVPGPNVVVTRTEEVLKTRVVSQPSAPVVSTFVQEEVRFRTVPVQVPGAVRTSTVIQQSQRVIPVESEVVVPQVNTVEVTSARQFERTLYKTYTSQQVVPVQVVNTQYVDSRIVKTQQIQVTNTDIRVNTNFVTVTEPAREVVSVVYRTDVNVVTQPGNVIPVVRTQTVEQIVNREVLSTRVIPNVVVRTKFIDLPCKSRGGGGYGRSHGGYGGYGRMRAIFLSAALLAVSVATPQYYNNNRGSSSSGLLNLFSSNDGGCNPATGAGCGGSNDRNVGNTFVSGGNANCPQDRVVTVPRVSTSIQQIVRTVQVPQVNTQVVTQTTLVPSFVTSTVVSTDIGTRVEYLTRTETNVDTQQVVSTLGTEYNTQTQYVTRQDVRTSVSVVNTQVQVPTVVQVPRLQVSTQVVPVPGPAQTQLRTVYNTREITSYYQVPAETIVKTSIQYRPVRQPDTYVTVTSVNVVPVTSIVYRTRVVPQYVTNTKNVANTVTRTSVTTQLVPVRSTIVQNVVNTRFVTDYVTDTQRVPRVVYRTEVVQVASTVRGADTYNTQIVTVPVQREVYNTRIVDQVQNQERVVTQKRGGGYCGGGGHAKG</sequence>
<organism evidence="2 3">
    <name type="scientific">Amphibalanus amphitrite</name>
    <name type="common">Striped barnacle</name>
    <name type="synonym">Balanus amphitrite</name>
    <dbReference type="NCBI Taxonomy" id="1232801"/>
    <lineage>
        <taxon>Eukaryota</taxon>
        <taxon>Metazoa</taxon>
        <taxon>Ecdysozoa</taxon>
        <taxon>Arthropoda</taxon>
        <taxon>Crustacea</taxon>
        <taxon>Multicrustacea</taxon>
        <taxon>Cirripedia</taxon>
        <taxon>Thoracica</taxon>
        <taxon>Thoracicalcarea</taxon>
        <taxon>Balanomorpha</taxon>
        <taxon>Balanoidea</taxon>
        <taxon>Balanidae</taxon>
        <taxon>Amphibalaninae</taxon>
        <taxon>Amphibalanus</taxon>
    </lineage>
</organism>
<keyword evidence="1" id="KW-0732">Signal</keyword>
<evidence type="ECO:0000313" key="3">
    <source>
        <dbReference type="Proteomes" id="UP000440578"/>
    </source>
</evidence>
<name>A0A6A4VS99_AMPAM</name>
<dbReference type="OrthoDB" id="6405680at2759"/>
<dbReference type="AlphaFoldDB" id="A0A6A4VS99"/>
<keyword evidence="3" id="KW-1185">Reference proteome</keyword>
<dbReference type="Proteomes" id="UP000440578">
    <property type="component" value="Unassembled WGS sequence"/>
</dbReference>
<dbReference type="EMBL" id="VIIS01001551">
    <property type="protein sequence ID" value="KAF0296543.1"/>
    <property type="molecule type" value="Genomic_DNA"/>
</dbReference>
<evidence type="ECO:0000313" key="2">
    <source>
        <dbReference type="EMBL" id="KAF0296543.1"/>
    </source>
</evidence>
<evidence type="ECO:0008006" key="4">
    <source>
        <dbReference type="Google" id="ProtNLM"/>
    </source>
</evidence>
<gene>
    <name evidence="2" type="ORF">FJT64_006022</name>
</gene>
<reference evidence="2 3" key="1">
    <citation type="submission" date="2019-07" db="EMBL/GenBank/DDBJ databases">
        <title>Draft genome assembly of a fouling barnacle, Amphibalanus amphitrite (Darwin, 1854): The first reference genome for Thecostraca.</title>
        <authorList>
            <person name="Kim W."/>
        </authorList>
    </citation>
    <scope>NUCLEOTIDE SEQUENCE [LARGE SCALE GENOMIC DNA]</scope>
    <source>
        <strain evidence="2">SNU_AA5</strain>
        <tissue evidence="2">Soma without cirri and trophi</tissue>
    </source>
</reference>